<comment type="caution">
    <text evidence="7">The sequence shown here is derived from an EMBL/GenBank/DDBJ whole genome shotgun (WGS) entry which is preliminary data.</text>
</comment>
<dbReference type="PANTHER" id="PTHR22906:SF21">
    <property type="entry name" value="SEMA DOMAIN-CONTAINING PROTEIN"/>
    <property type="match status" value="1"/>
</dbReference>
<dbReference type="InterPro" id="IPR036772">
    <property type="entry name" value="SRCR-like_dom_sf"/>
</dbReference>
<evidence type="ECO:0000256" key="5">
    <source>
        <dbReference type="PROSITE-ProRule" id="PRU00196"/>
    </source>
</evidence>
<dbReference type="PROSITE" id="PS50092">
    <property type="entry name" value="TSP1"/>
    <property type="match status" value="14"/>
</dbReference>
<gene>
    <name evidence="7" type="ORF">ACJMK2_041815</name>
</gene>
<dbReference type="Pfam" id="PF00090">
    <property type="entry name" value="TSP_1"/>
    <property type="match status" value="14"/>
</dbReference>
<dbReference type="AlphaFoldDB" id="A0ABD3W5D5"/>
<dbReference type="EMBL" id="JBJQND010000008">
    <property type="protein sequence ID" value="KAL3869089.1"/>
    <property type="molecule type" value="Genomic_DNA"/>
</dbReference>
<dbReference type="PROSITE" id="PS50287">
    <property type="entry name" value="SRCR_2"/>
    <property type="match status" value="1"/>
</dbReference>
<keyword evidence="1" id="KW-0732">Signal</keyword>
<feature type="non-terminal residue" evidence="7">
    <location>
        <position position="1098"/>
    </location>
</feature>
<dbReference type="SUPFAM" id="SSF56487">
    <property type="entry name" value="SRCR-like"/>
    <property type="match status" value="1"/>
</dbReference>
<feature type="disulfide bond" evidence="5">
    <location>
        <begin position="65"/>
        <end position="129"/>
    </location>
</feature>
<keyword evidence="3 5" id="KW-1015">Disulfide bond</keyword>
<evidence type="ECO:0000256" key="3">
    <source>
        <dbReference type="ARBA" id="ARBA00023157"/>
    </source>
</evidence>
<feature type="disulfide bond" evidence="5">
    <location>
        <begin position="111"/>
        <end position="121"/>
    </location>
</feature>
<reference evidence="7 8" key="1">
    <citation type="submission" date="2024-11" db="EMBL/GenBank/DDBJ databases">
        <title>Chromosome-level genome assembly of the freshwater bivalve Anodonta woodiana.</title>
        <authorList>
            <person name="Chen X."/>
        </authorList>
    </citation>
    <scope>NUCLEOTIDE SEQUENCE [LARGE SCALE GENOMIC DNA]</scope>
    <source>
        <strain evidence="7">MN2024</strain>
        <tissue evidence="7">Gills</tissue>
    </source>
</reference>
<keyword evidence="8" id="KW-1185">Reference proteome</keyword>
<dbReference type="InterPro" id="IPR052065">
    <property type="entry name" value="Compl_asym_regulator"/>
</dbReference>
<dbReference type="FunFam" id="2.20.100.10:FF:000001">
    <property type="entry name" value="semaphorin-5A isoform X1"/>
    <property type="match status" value="10"/>
</dbReference>
<dbReference type="SUPFAM" id="SSF82895">
    <property type="entry name" value="TSP-1 type 1 repeat"/>
    <property type="match status" value="14"/>
</dbReference>
<dbReference type="PRINTS" id="PR01705">
    <property type="entry name" value="TSP1REPEAT"/>
</dbReference>
<evidence type="ECO:0000313" key="8">
    <source>
        <dbReference type="Proteomes" id="UP001634394"/>
    </source>
</evidence>
<comment type="caution">
    <text evidence="5">Lacks conserved residue(s) required for the propagation of feature annotation.</text>
</comment>
<name>A0ABD3W5D5_SINWO</name>
<dbReference type="SMART" id="SM00202">
    <property type="entry name" value="SR"/>
    <property type="match status" value="1"/>
</dbReference>
<evidence type="ECO:0000259" key="6">
    <source>
        <dbReference type="PROSITE" id="PS50287"/>
    </source>
</evidence>
<evidence type="ECO:0000256" key="1">
    <source>
        <dbReference type="ARBA" id="ARBA00022729"/>
    </source>
</evidence>
<accession>A0ABD3W5D5</accession>
<evidence type="ECO:0000256" key="2">
    <source>
        <dbReference type="ARBA" id="ARBA00022737"/>
    </source>
</evidence>
<protein>
    <recommendedName>
        <fullName evidence="6">SRCR domain-containing protein</fullName>
    </recommendedName>
</protein>
<dbReference type="InterPro" id="IPR000884">
    <property type="entry name" value="TSP1_rpt"/>
</dbReference>
<proteinExistence type="predicted"/>
<sequence>MVRNRNCTNGGAPGVDRYCKGLTNESAPCKGINCRGLLKLANGTLFGEGRVEMFDDVLREWKLICADDGHWDVFSTDLVCKQIGFLEADQAVTDNAYGSGDRYLTIVLTTCKGSEYTIQECVRNVTTSCKHFAGVKCKVMGGWSLWTPWGECSVTCENGTRTRTRLCNHPPPNHHGLACPDDQIQYKGCSLPMCPGIVGSWLPWGQWTPCNATCGEGVRTRYRECNTTSNFCEEGSNQSHNICVMQPCPVDGVWVPWSKWSSCDVTCANGTRFRVRNCTGPFYGGAKCPGPDKEVEGCFPRMCPIDGIWNVWSPWTLCTVTCGYGRRNRSRTCNGPFYNGNACPGNSEDIESCNTFSCPVDGDWRQWEEWGVCSVTCGKGIQNRTRECITPLNGGADCNGAAEEGRTCNDFPCPIDGVWMEWAAWSECSVTCANGTRWRDRNCTGPFHGGQNCTGNIYEEEICVTKSCPVDGVWNKWSPWEPCNVTCGGGGRNRYRTCYGPYFGGTPCNGSSIESEICNTLECPIDGLWETWSPWNKCSATCGGGAQDRFRNCTGPFYGGNDCVGDMNQTQICNDFECPIDGVLTQWSAWYTCDVTCGGGIQWRNRSCDGPYFGGKNCTEPLETFQECNTHPCPIDGVYKEWSAWNECSVTCGGGVQWRNRTCDGPFYGGAPCVGSVNDSQSCNQHNCPIDGVWLEWTTWTACNVTCGGGRQWRNRTCYGPFYGGAECDGPRYDGRDCNTHNCPVDGIFTNWNAWGECSTTCGGGIHWRNRTCHGPFYGGQECDGAYNDSQSCNTFSCPVDGTWMEWSTWSNCTVTCGGGISERSRRCNGPFWGGANCSGNATETKICSTDPCLIPGDWSPWSPWSLCSLTCGGGFRDRSRICDMKSYGNLTTDCIGNSSEIMSCHTFPCRPLAIHCSDWAAKGLSQSCMADIDPDGPGVYFFKVQVECDFDSEPGKAITVLHHDSEERTKVKGYEGAGEYMALLTYDIGWAAAIKVVDSSAECKQYMKWECFAAVIHNPNNEEVLTTFWKNRTEGVANYFGGAEPGSGKCACGMTHSCVNDTKRCNCDNNDYVWRFDDGFITDKAELPMHSFYAGDT</sequence>
<dbReference type="Gene3D" id="2.20.100.10">
    <property type="entry name" value="Thrombospondin type-1 (TSP1) repeat"/>
    <property type="match status" value="14"/>
</dbReference>
<evidence type="ECO:0000313" key="7">
    <source>
        <dbReference type="EMBL" id="KAL3869089.1"/>
    </source>
</evidence>
<dbReference type="InterPro" id="IPR001190">
    <property type="entry name" value="SRCR"/>
</dbReference>
<dbReference type="Gene3D" id="3.10.250.10">
    <property type="entry name" value="SRCR-like domain"/>
    <property type="match status" value="1"/>
</dbReference>
<dbReference type="Proteomes" id="UP001634394">
    <property type="component" value="Unassembled WGS sequence"/>
</dbReference>
<organism evidence="7 8">
    <name type="scientific">Sinanodonta woodiana</name>
    <name type="common">Chinese pond mussel</name>
    <name type="synonym">Anodonta woodiana</name>
    <dbReference type="NCBI Taxonomy" id="1069815"/>
    <lineage>
        <taxon>Eukaryota</taxon>
        <taxon>Metazoa</taxon>
        <taxon>Spiralia</taxon>
        <taxon>Lophotrochozoa</taxon>
        <taxon>Mollusca</taxon>
        <taxon>Bivalvia</taxon>
        <taxon>Autobranchia</taxon>
        <taxon>Heteroconchia</taxon>
        <taxon>Palaeoheterodonta</taxon>
        <taxon>Unionida</taxon>
        <taxon>Unionoidea</taxon>
        <taxon>Unionidae</taxon>
        <taxon>Unioninae</taxon>
        <taxon>Sinanodonta</taxon>
    </lineage>
</organism>
<keyword evidence="2" id="KW-0677">Repeat</keyword>
<dbReference type="PANTHER" id="PTHR22906">
    <property type="entry name" value="PROPERDIN"/>
    <property type="match status" value="1"/>
</dbReference>
<dbReference type="SMART" id="SM00209">
    <property type="entry name" value="TSP1"/>
    <property type="match status" value="14"/>
</dbReference>
<dbReference type="InterPro" id="IPR036383">
    <property type="entry name" value="TSP1_rpt_sf"/>
</dbReference>
<dbReference type="FunFam" id="2.20.100.10:FF:000004">
    <property type="entry name" value="Adhesion G protein-coupled receptor B2"/>
    <property type="match status" value="1"/>
</dbReference>
<evidence type="ECO:0000256" key="4">
    <source>
        <dbReference type="ARBA" id="ARBA00023180"/>
    </source>
</evidence>
<keyword evidence="4" id="KW-0325">Glycoprotein</keyword>
<feature type="domain" description="SRCR" evidence="6">
    <location>
        <begin position="38"/>
        <end position="138"/>
    </location>
</feature>